<evidence type="ECO:0000313" key="2">
    <source>
        <dbReference type="EMBL" id="KAF0305560.1"/>
    </source>
</evidence>
<reference evidence="2 3" key="1">
    <citation type="submission" date="2019-07" db="EMBL/GenBank/DDBJ databases">
        <title>Draft genome assembly of a fouling barnacle, Amphibalanus amphitrite (Darwin, 1854): The first reference genome for Thecostraca.</title>
        <authorList>
            <person name="Kim W."/>
        </authorList>
    </citation>
    <scope>NUCLEOTIDE SEQUENCE [LARGE SCALE GENOMIC DNA]</scope>
    <source>
        <strain evidence="2">SNU_AA5</strain>
        <tissue evidence="2">Soma without cirri and trophi</tissue>
    </source>
</reference>
<dbReference type="AlphaFoldDB" id="A0A6A4WP98"/>
<accession>A0A6A4WP98</accession>
<dbReference type="PROSITE" id="PS50041">
    <property type="entry name" value="C_TYPE_LECTIN_2"/>
    <property type="match status" value="1"/>
</dbReference>
<comment type="caution">
    <text evidence="2">The sequence shown here is derived from an EMBL/GenBank/DDBJ whole genome shotgun (WGS) entry which is preliminary data.</text>
</comment>
<evidence type="ECO:0000313" key="3">
    <source>
        <dbReference type="Proteomes" id="UP000440578"/>
    </source>
</evidence>
<dbReference type="Proteomes" id="UP000440578">
    <property type="component" value="Unassembled WGS sequence"/>
</dbReference>
<organism evidence="2 3">
    <name type="scientific">Amphibalanus amphitrite</name>
    <name type="common">Striped barnacle</name>
    <name type="synonym">Balanus amphitrite</name>
    <dbReference type="NCBI Taxonomy" id="1232801"/>
    <lineage>
        <taxon>Eukaryota</taxon>
        <taxon>Metazoa</taxon>
        <taxon>Ecdysozoa</taxon>
        <taxon>Arthropoda</taxon>
        <taxon>Crustacea</taxon>
        <taxon>Multicrustacea</taxon>
        <taxon>Cirripedia</taxon>
        <taxon>Thoracica</taxon>
        <taxon>Thoracicalcarea</taxon>
        <taxon>Balanomorpha</taxon>
        <taxon>Balanoidea</taxon>
        <taxon>Balanidae</taxon>
        <taxon>Amphibalaninae</taxon>
        <taxon>Amphibalanus</taxon>
    </lineage>
</organism>
<name>A0A6A4WP98_AMPAM</name>
<dbReference type="InterPro" id="IPR016187">
    <property type="entry name" value="CTDL_fold"/>
</dbReference>
<feature type="domain" description="C-type lectin" evidence="1">
    <location>
        <begin position="1"/>
        <end position="64"/>
    </location>
</feature>
<dbReference type="OrthoDB" id="7357196at2759"/>
<dbReference type="CDD" id="cd00037">
    <property type="entry name" value="CLECT"/>
    <property type="match status" value="1"/>
</dbReference>
<proteinExistence type="predicted"/>
<keyword evidence="3" id="KW-1185">Reference proteome</keyword>
<dbReference type="EMBL" id="VIIS01000742">
    <property type="protein sequence ID" value="KAF0305560.1"/>
    <property type="molecule type" value="Genomic_DNA"/>
</dbReference>
<dbReference type="InterPro" id="IPR001304">
    <property type="entry name" value="C-type_lectin-like"/>
</dbReference>
<dbReference type="Gene3D" id="3.10.100.10">
    <property type="entry name" value="Mannose-Binding Protein A, subunit A"/>
    <property type="match status" value="1"/>
</dbReference>
<dbReference type="Pfam" id="PF00059">
    <property type="entry name" value="Lectin_C"/>
    <property type="match status" value="1"/>
</dbReference>
<dbReference type="SUPFAM" id="SSF56436">
    <property type="entry name" value="C-type lectin-like"/>
    <property type="match status" value="1"/>
</dbReference>
<evidence type="ECO:0000259" key="1">
    <source>
        <dbReference type="PROSITE" id="PS50041"/>
    </source>
</evidence>
<gene>
    <name evidence="2" type="ORF">FJT64_022809</name>
</gene>
<dbReference type="InterPro" id="IPR016186">
    <property type="entry name" value="C-type_lectin-like/link_sf"/>
</dbReference>
<sequence length="80" mass="9096">MVEELSQGLSTWLGLYRSDSYGTWRWRSSSSSLSYTHWAEGQPNNTHSCAVQLKNGYWETASCNTTSVKHHVICYVNSGY</sequence>
<protein>
    <recommendedName>
        <fullName evidence="1">C-type lectin domain-containing protein</fullName>
    </recommendedName>
</protein>